<reference evidence="2 3" key="1">
    <citation type="submission" date="2023-09" db="EMBL/GenBank/DDBJ databases">
        <title>Genomes of two closely related lineages of the louse Polyplax serrata with different host specificities.</title>
        <authorList>
            <person name="Martinu J."/>
            <person name="Tarabai H."/>
            <person name="Stefka J."/>
            <person name="Hypsa V."/>
        </authorList>
    </citation>
    <scope>NUCLEOTIDE SEQUENCE [LARGE SCALE GENOMIC DNA]</scope>
    <source>
        <strain evidence="2">98ZLc_SE</strain>
    </source>
</reference>
<evidence type="ECO:0000256" key="1">
    <source>
        <dbReference type="SAM" id="MobiDB-lite"/>
    </source>
</evidence>
<dbReference type="Proteomes" id="UP001359485">
    <property type="component" value="Unassembled WGS sequence"/>
</dbReference>
<evidence type="ECO:0000313" key="3">
    <source>
        <dbReference type="Proteomes" id="UP001359485"/>
    </source>
</evidence>
<comment type="caution">
    <text evidence="2">The sequence shown here is derived from an EMBL/GenBank/DDBJ whole genome shotgun (WGS) entry which is preliminary data.</text>
</comment>
<evidence type="ECO:0000313" key="2">
    <source>
        <dbReference type="EMBL" id="KAK6635072.1"/>
    </source>
</evidence>
<protein>
    <submittedName>
        <fullName evidence="2">Uncharacterized protein</fullName>
    </submittedName>
</protein>
<sequence length="147" mass="16767">MTGLKNFGYPPMTLGSSNLKRKKTFWPVALVEERFAFPRQPEVEVSRQVGRQLDTNKTRSSQMDENSKTYYDLVGCFSRRKTSADVNGVAFTRRTTGYPIDDDFHERFTQKPEMTEDFPSDKPKQTNCFCSISGVVIFLPGCSQAFP</sequence>
<keyword evidence="3" id="KW-1185">Reference proteome</keyword>
<organism evidence="2 3">
    <name type="scientific">Polyplax serrata</name>
    <name type="common">Common mouse louse</name>
    <dbReference type="NCBI Taxonomy" id="468196"/>
    <lineage>
        <taxon>Eukaryota</taxon>
        <taxon>Metazoa</taxon>
        <taxon>Ecdysozoa</taxon>
        <taxon>Arthropoda</taxon>
        <taxon>Hexapoda</taxon>
        <taxon>Insecta</taxon>
        <taxon>Pterygota</taxon>
        <taxon>Neoptera</taxon>
        <taxon>Paraneoptera</taxon>
        <taxon>Psocodea</taxon>
        <taxon>Troctomorpha</taxon>
        <taxon>Phthiraptera</taxon>
        <taxon>Anoplura</taxon>
        <taxon>Polyplacidae</taxon>
        <taxon>Polyplax</taxon>
    </lineage>
</organism>
<accession>A0ABR1B6F7</accession>
<gene>
    <name evidence="2" type="ORF">RUM44_000321</name>
</gene>
<feature type="region of interest" description="Disordered" evidence="1">
    <location>
        <begin position="42"/>
        <end position="64"/>
    </location>
</feature>
<name>A0ABR1B6F7_POLSC</name>
<feature type="compositionally biased region" description="Polar residues" evidence="1">
    <location>
        <begin position="53"/>
        <end position="64"/>
    </location>
</feature>
<proteinExistence type="predicted"/>
<dbReference type="EMBL" id="JAWJWF010000003">
    <property type="protein sequence ID" value="KAK6635072.1"/>
    <property type="molecule type" value="Genomic_DNA"/>
</dbReference>